<dbReference type="WBParaSite" id="ACRNAN_Path_885.g3403.t1">
    <property type="protein sequence ID" value="ACRNAN_Path_885.g3403.t1"/>
    <property type="gene ID" value="ACRNAN_Path_885.g3403"/>
</dbReference>
<dbReference type="SUPFAM" id="SSF50969">
    <property type="entry name" value="YVTN repeat-like/Quinoprotein amine dehydrogenase"/>
    <property type="match status" value="1"/>
</dbReference>
<feature type="region of interest" description="Disordered" evidence="3">
    <location>
        <begin position="172"/>
        <end position="213"/>
    </location>
</feature>
<evidence type="ECO:0000256" key="2">
    <source>
        <dbReference type="ARBA" id="ARBA00038331"/>
    </source>
</evidence>
<feature type="region of interest" description="Disordered" evidence="3">
    <location>
        <begin position="1008"/>
        <end position="1037"/>
    </location>
</feature>
<organism evidence="4 5">
    <name type="scientific">Acrobeloides nanus</name>
    <dbReference type="NCBI Taxonomy" id="290746"/>
    <lineage>
        <taxon>Eukaryota</taxon>
        <taxon>Metazoa</taxon>
        <taxon>Ecdysozoa</taxon>
        <taxon>Nematoda</taxon>
        <taxon>Chromadorea</taxon>
        <taxon>Rhabditida</taxon>
        <taxon>Tylenchina</taxon>
        <taxon>Cephalobomorpha</taxon>
        <taxon>Cephaloboidea</taxon>
        <taxon>Cephalobidae</taxon>
        <taxon>Acrobeloides</taxon>
    </lineage>
</organism>
<accession>A0A914CCT0</accession>
<keyword evidence="4" id="KW-1185">Reference proteome</keyword>
<dbReference type="Proteomes" id="UP000887540">
    <property type="component" value="Unplaced"/>
</dbReference>
<dbReference type="GO" id="GO:0030246">
    <property type="term" value="F:carbohydrate binding"/>
    <property type="evidence" value="ECO:0007669"/>
    <property type="project" value="UniProtKB-KW"/>
</dbReference>
<keyword evidence="1" id="KW-0430">Lectin</keyword>
<dbReference type="InterPro" id="IPR011044">
    <property type="entry name" value="Quino_amine_DH_bsu"/>
</dbReference>
<sequence length="1052" mass="118357">MIGDFGTKEPECFVYDLERFLDDPNFEILDLDCDVNSNEIFILTSTKRLLRLSKSPAKVSLIYPEETSPNGLNLFSSFTEAAHRSTNMFEKFKKTDEFERLKQFNFRKFGIPSQLSNVTEQLKGTIDLKNTPNIEQTGKTLASNLFSFIDNIKSSALATELPQSAQNLFSSQFATSPTSSQSSSPPSRTFETNNQLTDVPESSSSRENSQAENEFLEKLENHQTSQTADVSVNRKKKTAMKKKFLPKVVENVEEITVTGNSSIAHENVIDEENMEKCLRLLGMINEPEETKQEIDDTGVLRTETSGEILIDQVEETSSVLENFNYTGYSFQAEETTEIRLSSCSENFSADEQEPTITCDEIFNSAIEESDLECVINKTYNQIKQEDRERVDKKKEDLEINFLEDAEIVLDPLASDSNQGMIVDHRSPEYDRILSLGNYQTDIWNRMQLPFEIGTFDVSSSYIVITSKKSKTNPHFLPFNNIDSGTPGGEWIPINSSATSYAVNDSGNLLWRIEKGIAYSPLQVNTKSPNAIEWVEQASQGTVLSVSISSQHAWYLTNKGVFVQMNLPEMGILFHADCPFPLSCLAASDHAVWGIRAGVGTLVVRVGLEKCPMGYDWVEDCLAGPRRFVSIALYKKSGWALDPNGVLWFNNCVQEMTPFGVGDWFQVCAPMFLSSPDAKKFLPISKWQLKVCSAGVFLYVGKIILVARQPLTGHRFPYAVPERMSVHDNFSLIASGAFTSSSEDHICVSQPNSEIFLYSIHRKNFTTIPGFTKNLTITALAATGDHLYVLDSKGKVHFRNGLSNLSSVGNFWEEFPSENFDEDLEILSITVSKAMIWIITNDGSIWARNSNGASNWKRIDRPKVPINEQIDEIRTSPSGNYVWIYSKTSGRAWARIGISENDSKGRGWSEASTEIKIIDLAVGDNVIWALSSSNRLYRLRCLSEANPVGLLWKPIPVQLKAISIDEYENRLWGLDMKNRIVRHEMDIYPRSCLTTNRIASTSLALLKNSQNEQEPQLCPLSNDEESNRERSQESDVSEASWNDVYELNRTISL</sequence>
<feature type="compositionally biased region" description="Low complexity" evidence="3">
    <location>
        <begin position="172"/>
        <end position="190"/>
    </location>
</feature>
<evidence type="ECO:0000313" key="5">
    <source>
        <dbReference type="WBParaSite" id="ACRNAN_Path_885.g3403.t1"/>
    </source>
</evidence>
<dbReference type="InterPro" id="IPR051513">
    <property type="entry name" value="Tectonin_beta-prop"/>
</dbReference>
<protein>
    <submittedName>
        <fullName evidence="5">Tectonin beta-propeller repeat-containing protein</fullName>
    </submittedName>
</protein>
<comment type="similarity">
    <text evidence="2">Belongs to the tectonin family.</text>
</comment>
<evidence type="ECO:0000256" key="1">
    <source>
        <dbReference type="ARBA" id="ARBA00022734"/>
    </source>
</evidence>
<dbReference type="AlphaFoldDB" id="A0A914CCT0"/>
<dbReference type="PANTHER" id="PTHR23250">
    <property type="entry name" value="DYSFERLIN-RELATED"/>
    <property type="match status" value="1"/>
</dbReference>
<dbReference type="PANTHER" id="PTHR23250:SF3">
    <property type="entry name" value="FISH-EGG LECTIN-LIKE ISOFORM X1-RELATED"/>
    <property type="match status" value="1"/>
</dbReference>
<evidence type="ECO:0000313" key="4">
    <source>
        <dbReference type="Proteomes" id="UP000887540"/>
    </source>
</evidence>
<feature type="compositionally biased region" description="Polar residues" evidence="3">
    <location>
        <begin position="191"/>
        <end position="212"/>
    </location>
</feature>
<dbReference type="InterPro" id="IPR006624">
    <property type="entry name" value="Beta-propeller_rpt_TECPR"/>
</dbReference>
<proteinExistence type="inferred from homology"/>
<reference evidence="5" key="1">
    <citation type="submission" date="2022-11" db="UniProtKB">
        <authorList>
            <consortium name="WormBaseParasite"/>
        </authorList>
    </citation>
    <scope>IDENTIFICATION</scope>
</reference>
<dbReference type="SMART" id="SM00706">
    <property type="entry name" value="TECPR"/>
    <property type="match status" value="4"/>
</dbReference>
<name>A0A914CCT0_9BILA</name>
<evidence type="ECO:0000256" key="3">
    <source>
        <dbReference type="SAM" id="MobiDB-lite"/>
    </source>
</evidence>